<keyword evidence="3" id="KW-1185">Reference proteome</keyword>
<proteinExistence type="predicted"/>
<feature type="compositionally biased region" description="Low complexity" evidence="1">
    <location>
        <begin position="204"/>
        <end position="222"/>
    </location>
</feature>
<dbReference type="EMBL" id="AYKW01000012">
    <property type="protein sequence ID" value="PIL31509.1"/>
    <property type="molecule type" value="Genomic_DNA"/>
</dbReference>
<feature type="compositionally biased region" description="Basic and acidic residues" evidence="1">
    <location>
        <begin position="789"/>
        <end position="807"/>
    </location>
</feature>
<feature type="compositionally biased region" description="Low complexity" evidence="1">
    <location>
        <begin position="100"/>
        <end position="110"/>
    </location>
</feature>
<comment type="caution">
    <text evidence="2">The sequence shown here is derived from an EMBL/GenBank/DDBJ whole genome shotgun (WGS) entry which is preliminary data.</text>
</comment>
<feature type="compositionally biased region" description="Low complexity" evidence="1">
    <location>
        <begin position="827"/>
        <end position="841"/>
    </location>
</feature>
<feature type="compositionally biased region" description="Polar residues" evidence="1">
    <location>
        <begin position="653"/>
        <end position="663"/>
    </location>
</feature>
<feature type="compositionally biased region" description="Basic and acidic residues" evidence="1">
    <location>
        <begin position="970"/>
        <end position="980"/>
    </location>
</feature>
<feature type="compositionally biased region" description="Low complexity" evidence="1">
    <location>
        <begin position="452"/>
        <end position="470"/>
    </location>
</feature>
<feature type="compositionally biased region" description="Gly residues" evidence="1">
    <location>
        <begin position="401"/>
        <end position="411"/>
    </location>
</feature>
<feature type="compositionally biased region" description="Basic and acidic residues" evidence="1">
    <location>
        <begin position="327"/>
        <end position="338"/>
    </location>
</feature>
<gene>
    <name evidence="2" type="ORF">GSI_06211</name>
</gene>
<feature type="region of interest" description="Disordered" evidence="1">
    <location>
        <begin position="784"/>
        <end position="809"/>
    </location>
</feature>
<evidence type="ECO:0000313" key="2">
    <source>
        <dbReference type="EMBL" id="PIL31509.1"/>
    </source>
</evidence>
<feature type="compositionally biased region" description="Polar residues" evidence="1">
    <location>
        <begin position="557"/>
        <end position="569"/>
    </location>
</feature>
<feature type="region of interest" description="Disordered" evidence="1">
    <location>
        <begin position="1053"/>
        <end position="1095"/>
    </location>
</feature>
<name>A0A2G8SCL8_9APHY</name>
<feature type="compositionally biased region" description="Pro residues" evidence="1">
    <location>
        <begin position="1058"/>
        <end position="1071"/>
    </location>
</feature>
<feature type="compositionally biased region" description="Low complexity" evidence="1">
    <location>
        <begin position="570"/>
        <end position="585"/>
    </location>
</feature>
<feature type="compositionally biased region" description="Polar residues" evidence="1">
    <location>
        <begin position="890"/>
        <end position="903"/>
    </location>
</feature>
<feature type="region of interest" description="Disordered" evidence="1">
    <location>
        <begin position="1"/>
        <end position="228"/>
    </location>
</feature>
<dbReference type="Proteomes" id="UP000230002">
    <property type="component" value="Unassembled WGS sequence"/>
</dbReference>
<feature type="compositionally biased region" description="Polar residues" evidence="1">
    <location>
        <begin position="158"/>
        <end position="174"/>
    </location>
</feature>
<feature type="compositionally biased region" description="Polar residues" evidence="1">
    <location>
        <begin position="379"/>
        <end position="388"/>
    </location>
</feature>
<feature type="compositionally biased region" description="Low complexity" evidence="1">
    <location>
        <begin position="277"/>
        <end position="294"/>
    </location>
</feature>
<organism evidence="2 3">
    <name type="scientific">Ganoderma sinense ZZ0214-1</name>
    <dbReference type="NCBI Taxonomy" id="1077348"/>
    <lineage>
        <taxon>Eukaryota</taxon>
        <taxon>Fungi</taxon>
        <taxon>Dikarya</taxon>
        <taxon>Basidiomycota</taxon>
        <taxon>Agaricomycotina</taxon>
        <taxon>Agaricomycetes</taxon>
        <taxon>Polyporales</taxon>
        <taxon>Polyporaceae</taxon>
        <taxon>Ganoderma</taxon>
    </lineage>
</organism>
<feature type="region of interest" description="Disordered" evidence="1">
    <location>
        <begin position="827"/>
        <end position="913"/>
    </location>
</feature>
<feature type="compositionally biased region" description="Basic and acidic residues" evidence="1">
    <location>
        <begin position="1"/>
        <end position="15"/>
    </location>
</feature>
<feature type="compositionally biased region" description="Polar residues" evidence="1">
    <location>
        <begin position="342"/>
        <end position="370"/>
    </location>
</feature>
<feature type="compositionally biased region" description="Basic and acidic residues" evidence="1">
    <location>
        <begin position="263"/>
        <end position="272"/>
    </location>
</feature>
<dbReference type="OrthoDB" id="354769at2759"/>
<feature type="region of interest" description="Disordered" evidence="1">
    <location>
        <begin position="930"/>
        <end position="996"/>
    </location>
</feature>
<evidence type="ECO:0000256" key="1">
    <source>
        <dbReference type="SAM" id="MobiDB-lite"/>
    </source>
</evidence>
<feature type="compositionally biased region" description="Low complexity" evidence="1">
    <location>
        <begin position="75"/>
        <end position="84"/>
    </location>
</feature>
<evidence type="ECO:0000313" key="3">
    <source>
        <dbReference type="Proteomes" id="UP000230002"/>
    </source>
</evidence>
<reference evidence="2 3" key="1">
    <citation type="journal article" date="2015" name="Sci. Rep.">
        <title>Chromosome-level genome map provides insights into diverse defense mechanisms in the medicinal fungus Ganoderma sinense.</title>
        <authorList>
            <person name="Zhu Y."/>
            <person name="Xu J."/>
            <person name="Sun C."/>
            <person name="Zhou S."/>
            <person name="Xu H."/>
            <person name="Nelson D.R."/>
            <person name="Qian J."/>
            <person name="Song J."/>
            <person name="Luo H."/>
            <person name="Xiang L."/>
            <person name="Li Y."/>
            <person name="Xu Z."/>
            <person name="Ji A."/>
            <person name="Wang L."/>
            <person name="Lu S."/>
            <person name="Hayward A."/>
            <person name="Sun W."/>
            <person name="Li X."/>
            <person name="Schwartz D.C."/>
            <person name="Wang Y."/>
            <person name="Chen S."/>
        </authorList>
    </citation>
    <scope>NUCLEOTIDE SEQUENCE [LARGE SCALE GENOMIC DNA]</scope>
    <source>
        <strain evidence="2 3">ZZ0214-1</strain>
    </source>
</reference>
<feature type="region of interest" description="Disordered" evidence="1">
    <location>
        <begin position="254"/>
        <end position="704"/>
    </location>
</feature>
<protein>
    <submittedName>
        <fullName evidence="2">Uncharacterized protein</fullName>
    </submittedName>
</protein>
<feature type="compositionally biased region" description="Low complexity" evidence="1">
    <location>
        <begin position="310"/>
        <end position="325"/>
    </location>
</feature>
<accession>A0A2G8SCL8</accession>
<sequence length="1305" mass="139502">MERSAPDPKTFDHVLHITAQPSSSPPPDEKKRFIVEPQVLNAAFEFEIGQQLGSSSSTNPTAAPGGLPPPPRPTSRPNSRPSTANGSAGPPRPTHRKGRSTQSTISSPITSDDHSNVVSLPSTPLSPYPASPDTLVTPTSAGPKSPRLSNFLRGESLPFSTIRRQSLVDQNDNSPDVVVREDETPTGLRTPRDQTPIPVPVHRAAPIASLPSSPIASLPSSPETAPDMFAARPSRQFRYLTGLQKITKLGKSKSISVFSDGSVRSERRRSDADLQPGSESLKKSGSSGDDASSSRYRRMLDKGVRMAAKSVPNSPVSPPYVSNTVAEDERVKARDPKDGGSWTISQPPWQRNSFSISRSDARIQSPSATLRSAVATSPAAMTQASPSGSVGIRDERARTNGGRGRAVGGASPGRTSTTGVSATAGVANPGAGTGHVTLGSSPRIAPSHGRYPSSLASSSTNSSSSRDPSASSPPAPASSDFSHELPPSSYTEPRISISSTIYSSSSNQNSFDIAPYPPSPPAGRPSMSPDRESFIDLASPTFSPSGPDPFYVRIPSSHRSQPEQPSSATSRSGESSYGKSSSRSSSPPPSSGSTKPRLAPITSPSQGAEKPPIPTAPKPDFSYRSRTSNKSSPVQSKKPSPMSPHSTADADATPSSFAASNALSPKERAERVRTTRKLAQVFGQPPGVSPIAQEPSPQELYLPNGGCMPLPGPLTLNLNAKRRHHRPVVSMSDDVPSSAGASAMTPVYDATGAVVWPPAEGTRYVSLAPRRHSAPLSPDDFAFVVHKSPSSDHSDRTRTPTEDDHSPVIHIGPVQRSSLETLTGTEAELGTEMGPSASHTVSSRRSRVRAAPGSPTSFMDLSDEEGANDGISEILPGTPKLGPRGRGQPRSPSTASLAESLTSDELAEDERRRKREKLAKLHRFLGSRVPPHLVLGPLDEGTPLPPPASNSPSPSPAPLLPPAHSAAPRRTQDNDDDIRRAKMRRRRSSSAAEFSHTWSDDIDRLKQGLNDREKAINVRRAVKMEKMFGVAPPQTLYHTRAPTISTPNVLKELHRQPSPKPCPKTPTPPPFRFTTTPIPAGKSKKTKRPGTSESAKPLIANDSFLEAGSSSVYMHYRHSLNSLSDILDRDDRESLAELHDYLTGNGELYCTGDQYDYKFDGSPSSNGVPVPGSPMFADDTSIAFASPSSMTTTITAATATMGTPRPERRRSLPSRVSVSSFSSEISALASPPLPDEASFQQRRRRAAKLTHFFGVDYRHLMTEILESIERGLEEERGKGTLRPDEVKDLQQKLVTLRTKRNSLNR</sequence>
<feature type="compositionally biased region" description="Pro residues" evidence="1">
    <location>
        <begin position="943"/>
        <end position="961"/>
    </location>
</feature>
<feature type="compositionally biased region" description="Low complexity" evidence="1">
    <location>
        <begin position="628"/>
        <end position="644"/>
    </location>
</feature>
<feature type="compositionally biased region" description="Low complexity" evidence="1">
    <location>
        <begin position="495"/>
        <end position="506"/>
    </location>
</feature>